<dbReference type="Pfam" id="PF17210">
    <property type="entry name" value="SdrD_B"/>
    <property type="match status" value="3"/>
</dbReference>
<dbReference type="RefSeq" id="WP_320321670.1">
    <property type="nucleotide sequence ID" value="NZ_JAVIIP010000017.1"/>
</dbReference>
<dbReference type="InterPro" id="IPR033764">
    <property type="entry name" value="Sdr_B"/>
</dbReference>
<dbReference type="Proteomes" id="UP001276564">
    <property type="component" value="Unassembled WGS sequence"/>
</dbReference>
<organism evidence="6 7">
    <name type="scientific">Mesorhizobium abyssinicae</name>
    <dbReference type="NCBI Taxonomy" id="1209958"/>
    <lineage>
        <taxon>Bacteria</taxon>
        <taxon>Pseudomonadati</taxon>
        <taxon>Pseudomonadota</taxon>
        <taxon>Alphaproteobacteria</taxon>
        <taxon>Hyphomicrobiales</taxon>
        <taxon>Phyllobacteriaceae</taxon>
        <taxon>Mesorhizobium</taxon>
    </lineage>
</organism>
<evidence type="ECO:0000313" key="6">
    <source>
        <dbReference type="EMBL" id="MDX8540932.1"/>
    </source>
</evidence>
<evidence type="ECO:0000256" key="2">
    <source>
        <dbReference type="ARBA" id="ARBA00022525"/>
    </source>
</evidence>
<feature type="non-terminal residue" evidence="6">
    <location>
        <position position="845"/>
    </location>
</feature>
<evidence type="ECO:0000256" key="3">
    <source>
        <dbReference type="ARBA" id="ARBA00022729"/>
    </source>
</evidence>
<comment type="subcellular location">
    <subcellularLocation>
        <location evidence="1">Secreted</location>
    </subcellularLocation>
</comment>
<feature type="region of interest" description="Disordered" evidence="4">
    <location>
        <begin position="1"/>
        <end position="35"/>
    </location>
</feature>
<dbReference type="PANTHER" id="PTHR23303">
    <property type="entry name" value="CARBOXYPEPTIDASE REGULATORY REGION-CONTAINING"/>
    <property type="match status" value="1"/>
</dbReference>
<keyword evidence="2" id="KW-0964">Secreted</keyword>
<evidence type="ECO:0000313" key="7">
    <source>
        <dbReference type="Proteomes" id="UP001276564"/>
    </source>
</evidence>
<dbReference type="SUPFAM" id="SSF117074">
    <property type="entry name" value="Hypothetical protein PA1324"/>
    <property type="match status" value="4"/>
</dbReference>
<feature type="domain" description="SD-repeat containing protein B" evidence="5">
    <location>
        <begin position="712"/>
        <end position="801"/>
    </location>
</feature>
<dbReference type="InterPro" id="IPR013783">
    <property type="entry name" value="Ig-like_fold"/>
</dbReference>
<name>A0ABU5AUP8_9HYPH</name>
<dbReference type="EMBL" id="JAVIIP010000017">
    <property type="protein sequence ID" value="MDX8540932.1"/>
    <property type="molecule type" value="Genomic_DNA"/>
</dbReference>
<keyword evidence="7" id="KW-1185">Reference proteome</keyword>
<evidence type="ECO:0000256" key="1">
    <source>
        <dbReference type="ARBA" id="ARBA00004613"/>
    </source>
</evidence>
<evidence type="ECO:0000256" key="4">
    <source>
        <dbReference type="SAM" id="MobiDB-lite"/>
    </source>
</evidence>
<keyword evidence="3" id="KW-0732">Signal</keyword>
<dbReference type="Gene3D" id="2.60.40.10">
    <property type="entry name" value="Immunoglobulins"/>
    <property type="match status" value="4"/>
</dbReference>
<protein>
    <submittedName>
        <fullName evidence="6">SdrD B-like domain-containing protein</fullName>
    </submittedName>
</protein>
<feature type="domain" description="SD-repeat containing protein B" evidence="5">
    <location>
        <begin position="595"/>
        <end position="695"/>
    </location>
</feature>
<sequence length="845" mass="89793">MTSSDISDNLTNDPLATLDSTVTGSTDPASSDPVPPLAVTIDQADADYAPGETVGITATDVGDGGSLTFSVAHVSAGADGVLGTVDDVLTYDLTGTGTPWVVTDGGAGDLDGTVNGKIQTSWYVNSDALNQAFTLTTTDPATGRVAAVNFTDAATMVDLTFKTTATINGAIFSSSDVATGAGTGLLDPFVRIQNNGTEQGYNTDANVKVLDDTAKGSTQYVHALNIADIPIQYVNGVGYYRFDLDINESNSDNVQNLSLDTLQIWQATAGNLSNYDPGAAPDQGTGAFPTATKIYDLDQGGDKFIGLNGDLQPGSGNTTDMSFLVPVANFDPSKPFIYLYSGFGYQAGTYQGSTETTPSTWTAESGFEEWNRQIGQVIDGHKFNDLNADHVWEAGEPALAGWKIYLDVNDNNTWDSGEPFTFTDANGYYKFTVTPGTYTVREVQQAGWSQDAPNNAQGEYSVTVVAGQDSHNNDFGNFQLGSISGHKYEDGDGSLVTTGDRAPVENWTITLYNDANHNNIADAGEQVAQTTTDANGLYQFTGLVPGDYLIKEEDKAGWTHLSSATINQNSLTSGQNLTNQDFVNVELGSISGHKFEDADGSLATTGDQTAVSGWTITLYNDANHNNIADAGEQVAQTTTNGSGFYQFTGLAPGDYLIKEEDQSGWTHLTSATINQNSLTSGQNLTDQDFVNVELGSISGHKIEDADGSLATADDQTPVENWTITLYKDANHDNIADAAEQVAQTTTDASGFYQFTGLAPGDYLIKEEDQSGWTHLTATTIDQDSLTSGQNLTDQDFVNVELGSISGHKYEDGDGSLATSDDRTPVENWTITLYKDANHDNIADAV</sequence>
<reference evidence="6 7" key="1">
    <citation type="submission" date="2023-08" db="EMBL/GenBank/DDBJ databases">
        <title>Implementing the SeqCode for naming new Mesorhizobium species isolated from Vachellia karroo root nodules.</title>
        <authorList>
            <person name="Van Lill M."/>
        </authorList>
    </citation>
    <scope>NUCLEOTIDE SEQUENCE [LARGE SCALE GENOMIC DNA]</scope>
    <source>
        <strain evidence="6 7">VK4B</strain>
    </source>
</reference>
<feature type="compositionally biased region" description="Polar residues" evidence="4">
    <location>
        <begin position="1"/>
        <end position="29"/>
    </location>
</feature>
<comment type="caution">
    <text evidence="6">The sequence shown here is derived from an EMBL/GenBank/DDBJ whole genome shotgun (WGS) entry which is preliminary data.</text>
</comment>
<feature type="domain" description="SD-repeat containing protein B" evidence="5">
    <location>
        <begin position="498"/>
        <end position="587"/>
    </location>
</feature>
<proteinExistence type="predicted"/>
<dbReference type="InterPro" id="IPR051417">
    <property type="entry name" value="SDr/BOS_complex"/>
</dbReference>
<evidence type="ECO:0000259" key="5">
    <source>
        <dbReference type="Pfam" id="PF17210"/>
    </source>
</evidence>
<gene>
    <name evidence="6" type="ORF">RFM23_25275</name>
</gene>
<accession>A0ABU5AUP8</accession>